<evidence type="ECO:0000313" key="2">
    <source>
        <dbReference type="EMBL" id="VDO18585.1"/>
    </source>
</evidence>
<keyword evidence="1" id="KW-0472">Membrane</keyword>
<evidence type="ECO:0000313" key="4">
    <source>
        <dbReference type="WBParaSite" id="HPBE_0000020201-mRNA-1"/>
    </source>
</evidence>
<evidence type="ECO:0000313" key="3">
    <source>
        <dbReference type="Proteomes" id="UP000050761"/>
    </source>
</evidence>
<dbReference type="EMBL" id="UZAH01000132">
    <property type="protein sequence ID" value="VDO18585.1"/>
    <property type="molecule type" value="Genomic_DNA"/>
</dbReference>
<dbReference type="AlphaFoldDB" id="A0A183F274"/>
<dbReference type="Proteomes" id="UP000050761">
    <property type="component" value="Unassembled WGS sequence"/>
</dbReference>
<dbReference type="WBParaSite" id="HPBE_0000020201-mRNA-1">
    <property type="protein sequence ID" value="HPBE_0000020201-mRNA-1"/>
    <property type="gene ID" value="HPBE_0000020201"/>
</dbReference>
<reference evidence="2 3" key="1">
    <citation type="submission" date="2018-11" db="EMBL/GenBank/DDBJ databases">
        <authorList>
            <consortium name="Pathogen Informatics"/>
        </authorList>
    </citation>
    <scope>NUCLEOTIDE SEQUENCE [LARGE SCALE GENOMIC DNA]</scope>
</reference>
<keyword evidence="1" id="KW-1133">Transmembrane helix</keyword>
<proteinExistence type="predicted"/>
<organism evidence="3 4">
    <name type="scientific">Heligmosomoides polygyrus</name>
    <name type="common">Parasitic roundworm</name>
    <dbReference type="NCBI Taxonomy" id="6339"/>
    <lineage>
        <taxon>Eukaryota</taxon>
        <taxon>Metazoa</taxon>
        <taxon>Ecdysozoa</taxon>
        <taxon>Nematoda</taxon>
        <taxon>Chromadorea</taxon>
        <taxon>Rhabditida</taxon>
        <taxon>Rhabditina</taxon>
        <taxon>Rhabditomorpha</taxon>
        <taxon>Strongyloidea</taxon>
        <taxon>Heligmosomidae</taxon>
        <taxon>Heligmosomoides</taxon>
    </lineage>
</organism>
<protein>
    <submittedName>
        <fullName evidence="4">Ion_trans_2 domain-containing protein</fullName>
    </submittedName>
</protein>
<gene>
    <name evidence="2" type="ORF">HPBE_LOCUS203</name>
</gene>
<accession>A0A3P7WYQ5</accession>
<keyword evidence="3" id="KW-1185">Reference proteome</keyword>
<name>A0A183F274_HELPZ</name>
<sequence>MHNLQQKSRFEVSVGIEEYLTKARPFTLHCSLLLLVLAYAFAGGAIFNRLEADAFRRHQEDNRNEKLRCVLEVALLFTHKLEAGDWYPLA</sequence>
<reference evidence="4" key="2">
    <citation type="submission" date="2019-09" db="UniProtKB">
        <authorList>
            <consortium name="WormBaseParasite"/>
        </authorList>
    </citation>
    <scope>IDENTIFICATION</scope>
</reference>
<evidence type="ECO:0000256" key="1">
    <source>
        <dbReference type="SAM" id="Phobius"/>
    </source>
</evidence>
<feature type="transmembrane region" description="Helical" evidence="1">
    <location>
        <begin position="26"/>
        <end position="47"/>
    </location>
</feature>
<dbReference type="OrthoDB" id="297496at2759"/>
<keyword evidence="1" id="KW-0812">Transmembrane</keyword>
<accession>A0A183F274</accession>